<reference evidence="2" key="1">
    <citation type="submission" date="2021-09" db="EMBL/GenBank/DDBJ databases">
        <authorList>
            <consortium name="AG Swart"/>
            <person name="Singh M."/>
            <person name="Singh A."/>
            <person name="Seah K."/>
            <person name="Emmerich C."/>
        </authorList>
    </citation>
    <scope>NUCLEOTIDE SEQUENCE</scope>
    <source>
        <strain evidence="2">ATCC30299</strain>
    </source>
</reference>
<gene>
    <name evidence="2" type="ORF">BSTOLATCC_MIC7556</name>
</gene>
<comment type="caution">
    <text evidence="2">The sequence shown here is derived from an EMBL/GenBank/DDBJ whole genome shotgun (WGS) entry which is preliminary data.</text>
</comment>
<feature type="coiled-coil region" evidence="1">
    <location>
        <begin position="162"/>
        <end position="457"/>
    </location>
</feature>
<organism evidence="2 3">
    <name type="scientific">Blepharisma stoltei</name>
    <dbReference type="NCBI Taxonomy" id="1481888"/>
    <lineage>
        <taxon>Eukaryota</taxon>
        <taxon>Sar</taxon>
        <taxon>Alveolata</taxon>
        <taxon>Ciliophora</taxon>
        <taxon>Postciliodesmatophora</taxon>
        <taxon>Heterotrichea</taxon>
        <taxon>Heterotrichida</taxon>
        <taxon>Blepharismidae</taxon>
        <taxon>Blepharisma</taxon>
    </lineage>
</organism>
<protein>
    <submittedName>
        <fullName evidence="2">Uncharacterized protein</fullName>
    </submittedName>
</protein>
<dbReference type="Proteomes" id="UP001162131">
    <property type="component" value="Unassembled WGS sequence"/>
</dbReference>
<keyword evidence="3" id="KW-1185">Reference proteome</keyword>
<dbReference type="EMBL" id="CAJZBQ010000009">
    <property type="protein sequence ID" value="CAG9312760.1"/>
    <property type="molecule type" value="Genomic_DNA"/>
</dbReference>
<evidence type="ECO:0000313" key="2">
    <source>
        <dbReference type="EMBL" id="CAG9312760.1"/>
    </source>
</evidence>
<evidence type="ECO:0000256" key="1">
    <source>
        <dbReference type="SAM" id="Coils"/>
    </source>
</evidence>
<proteinExistence type="predicted"/>
<dbReference type="AlphaFoldDB" id="A0AAU9ITD4"/>
<accession>A0AAU9ITD4</accession>
<sequence>MEEDEDTITFTMAEFGQFQSEKLALKHENDRLKTIADKYEELLKHSSHPLAEINELRSSVQEKTKTCEELEEKLRNIPEFKREIILQSLTSVRREDMIEEEKHLLEQVLDIVQNIWPHWAKGEIHKPEEKFIKNLADHNEIQKLGKNNKKLIEGMDLANERCKLLENSLLNATKLNESLESQVKELQSQKERLIFELAEKEEEVNEARVALKEKYAVECSRKDLESEIENYRQKVSVLENEIKEEKKKHGENLEEKIKTLQNENEELQKALAESKGNENLLTIEHRNLKSSAKETLQELNTVYTRNRELESQIKKAEETLKKAYSDLEDAKTEKQIIQKRSMHDLKDLKSELAREKTALEQCKMEKEKLTNEFRSLQDSQKVTTKIIPQTPTHQEKKLVEALAQRVGELEMENKAYRDRILEIDGVFLELENSEKENEELRNEINRLQIDIATLGASFNEMIRKGNFK</sequence>
<name>A0AAU9ITD4_9CILI</name>
<evidence type="ECO:0000313" key="3">
    <source>
        <dbReference type="Proteomes" id="UP001162131"/>
    </source>
</evidence>
<keyword evidence="1" id="KW-0175">Coiled coil</keyword>